<reference evidence="2 3" key="1">
    <citation type="submission" date="2019-03" db="EMBL/GenBank/DDBJ databases">
        <title>Deep-cultivation of Planctomycetes and their phenomic and genomic characterization uncovers novel biology.</title>
        <authorList>
            <person name="Wiegand S."/>
            <person name="Jogler M."/>
            <person name="Boedeker C."/>
            <person name="Pinto D."/>
            <person name="Vollmers J."/>
            <person name="Rivas-Marin E."/>
            <person name="Kohn T."/>
            <person name="Peeters S.H."/>
            <person name="Heuer A."/>
            <person name="Rast P."/>
            <person name="Oberbeckmann S."/>
            <person name="Bunk B."/>
            <person name="Jeske O."/>
            <person name="Meyerdierks A."/>
            <person name="Storesund J.E."/>
            <person name="Kallscheuer N."/>
            <person name="Luecker S."/>
            <person name="Lage O.M."/>
            <person name="Pohl T."/>
            <person name="Merkel B.J."/>
            <person name="Hornburger P."/>
            <person name="Mueller R.-W."/>
            <person name="Bruemmer F."/>
            <person name="Labrenz M."/>
            <person name="Spormann A.M."/>
            <person name="Op den Camp H."/>
            <person name="Overmann J."/>
            <person name="Amann R."/>
            <person name="Jetten M.S.M."/>
            <person name="Mascher T."/>
            <person name="Medema M.H."/>
            <person name="Devos D.P."/>
            <person name="Kaster A.-K."/>
            <person name="Ovreas L."/>
            <person name="Rohde M."/>
            <person name="Galperin M.Y."/>
            <person name="Jogler C."/>
        </authorList>
    </citation>
    <scope>NUCLEOTIDE SEQUENCE [LARGE SCALE GENOMIC DNA]</scope>
    <source>
        <strain evidence="2 3">Enr13</strain>
    </source>
</reference>
<dbReference type="AlphaFoldDB" id="A0A518HMM2"/>
<organism evidence="2 3">
    <name type="scientific">Stieleria neptunia</name>
    <dbReference type="NCBI Taxonomy" id="2527979"/>
    <lineage>
        <taxon>Bacteria</taxon>
        <taxon>Pseudomonadati</taxon>
        <taxon>Planctomycetota</taxon>
        <taxon>Planctomycetia</taxon>
        <taxon>Pirellulales</taxon>
        <taxon>Pirellulaceae</taxon>
        <taxon>Stieleria</taxon>
    </lineage>
</organism>
<gene>
    <name evidence="2" type="ORF">Enr13x_19130</name>
</gene>
<protein>
    <submittedName>
        <fullName evidence="2">Doubled CXXCH motif</fullName>
    </submittedName>
</protein>
<evidence type="ECO:0000256" key="1">
    <source>
        <dbReference type="SAM" id="MobiDB-lite"/>
    </source>
</evidence>
<dbReference type="OrthoDB" id="9814800at2"/>
<dbReference type="EMBL" id="CP037423">
    <property type="protein sequence ID" value="QDV42070.1"/>
    <property type="molecule type" value="Genomic_DNA"/>
</dbReference>
<dbReference type="InterPro" id="IPR036280">
    <property type="entry name" value="Multihaem_cyt_sf"/>
</dbReference>
<evidence type="ECO:0000313" key="3">
    <source>
        <dbReference type="Proteomes" id="UP000319004"/>
    </source>
</evidence>
<feature type="compositionally biased region" description="Low complexity" evidence="1">
    <location>
        <begin position="40"/>
        <end position="59"/>
    </location>
</feature>
<dbReference type="Gene3D" id="1.10.1130.10">
    <property type="entry name" value="Flavocytochrome C3, Chain A"/>
    <property type="match status" value="1"/>
</dbReference>
<dbReference type="SUPFAM" id="SSF48695">
    <property type="entry name" value="Multiheme cytochromes"/>
    <property type="match status" value="1"/>
</dbReference>
<sequence length="232" mass="25003">MTRIASLLSAGVVCTAVLMVVVCWDGAPPRDKSHSERDVAAQSISSAPSGGPAHASAEAQRTVGETAHHAVVVRQPEGPPLIELAETDPQGRTGKVACSTCHSVRKPNLANRTSASLDEFHQGLTFNHGTLACYACHNPDQSDALRLADGSLVEYRDVMTLCSQCHAAQATAFRHGAHGGMNGHWDLSRGPQTKNNCIDCHDPHEPSYPKMIVGFKPRDRFLKDETTHDDHE</sequence>
<dbReference type="RefSeq" id="WP_145385700.1">
    <property type="nucleotide sequence ID" value="NZ_CP037423.1"/>
</dbReference>
<dbReference type="Proteomes" id="UP000319004">
    <property type="component" value="Chromosome"/>
</dbReference>
<feature type="region of interest" description="Disordered" evidence="1">
    <location>
        <begin position="29"/>
        <end position="62"/>
    </location>
</feature>
<evidence type="ECO:0000313" key="2">
    <source>
        <dbReference type="EMBL" id="QDV42070.1"/>
    </source>
</evidence>
<proteinExistence type="predicted"/>
<name>A0A518HMM2_9BACT</name>
<feature type="compositionally biased region" description="Basic and acidic residues" evidence="1">
    <location>
        <begin position="29"/>
        <end position="39"/>
    </location>
</feature>
<accession>A0A518HMM2</accession>
<dbReference type="KEGG" id="snep:Enr13x_19130"/>
<keyword evidence="3" id="KW-1185">Reference proteome</keyword>